<proteinExistence type="predicted"/>
<reference evidence="2 3" key="1">
    <citation type="submission" date="2019-03" db="EMBL/GenBank/DDBJ databases">
        <title>Genome Sequencing and Assembly of Various Microbes Isolated from Partially Reclaimed Soil and Acid Mine Drainage (AMD) Site.</title>
        <authorList>
            <person name="Steinbock B."/>
            <person name="Bechtold R."/>
            <person name="Sevigny J.L."/>
            <person name="Thomas D."/>
            <person name="Cuthill L.R."/>
            <person name="Aveiro Johannsen E.J."/>
            <person name="Thomas K."/>
            <person name="Ghosh A."/>
        </authorList>
    </citation>
    <scope>NUCLEOTIDE SEQUENCE [LARGE SCALE GENOMIC DNA]</scope>
    <source>
        <strain evidence="2 3">F-B2</strain>
    </source>
</reference>
<dbReference type="AlphaFoldDB" id="A0A4R5YKF3"/>
<evidence type="ECO:0000313" key="2">
    <source>
        <dbReference type="EMBL" id="TDL43897.1"/>
    </source>
</evidence>
<dbReference type="RefSeq" id="WP_091354746.1">
    <property type="nucleotide sequence ID" value="NZ_SMZX01000002.1"/>
</dbReference>
<keyword evidence="1" id="KW-0472">Membrane</keyword>
<feature type="transmembrane region" description="Helical" evidence="1">
    <location>
        <begin position="45"/>
        <end position="63"/>
    </location>
</feature>
<keyword evidence="1" id="KW-0812">Transmembrane</keyword>
<gene>
    <name evidence="2" type="ORF">E2R54_11990</name>
</gene>
<accession>A0A4R5YKF3</accession>
<comment type="caution">
    <text evidence="2">The sequence shown here is derived from an EMBL/GenBank/DDBJ whole genome shotgun (WGS) entry which is preliminary data.</text>
</comment>
<keyword evidence="1" id="KW-1133">Transmembrane helix</keyword>
<evidence type="ECO:0000256" key="1">
    <source>
        <dbReference type="SAM" id="Phobius"/>
    </source>
</evidence>
<dbReference type="Proteomes" id="UP000295633">
    <property type="component" value="Unassembled WGS sequence"/>
</dbReference>
<feature type="transmembrane region" description="Helical" evidence="1">
    <location>
        <begin position="69"/>
        <end position="88"/>
    </location>
</feature>
<sequence>MDTLAWIGILLGGVLLVWSLWATLRANAGRRIPMLTNADVVPPGSIVARVVGIAVFVFSSLSLAGRSGVWPAVILFAGALVGLLALASHNRRAAHAGRSGDAA</sequence>
<organism evidence="2 3">
    <name type="scientific">Microbacterium oleivorans</name>
    <dbReference type="NCBI Taxonomy" id="273677"/>
    <lineage>
        <taxon>Bacteria</taxon>
        <taxon>Bacillati</taxon>
        <taxon>Actinomycetota</taxon>
        <taxon>Actinomycetes</taxon>
        <taxon>Micrococcales</taxon>
        <taxon>Microbacteriaceae</taxon>
        <taxon>Microbacterium</taxon>
    </lineage>
</organism>
<dbReference type="EMBL" id="SMZX01000002">
    <property type="protein sequence ID" value="TDL43897.1"/>
    <property type="molecule type" value="Genomic_DNA"/>
</dbReference>
<name>A0A4R5YKF3_9MICO</name>
<protein>
    <submittedName>
        <fullName evidence="2">Uncharacterized protein</fullName>
    </submittedName>
</protein>
<feature type="transmembrane region" description="Helical" evidence="1">
    <location>
        <begin position="6"/>
        <end position="24"/>
    </location>
</feature>
<evidence type="ECO:0000313" key="3">
    <source>
        <dbReference type="Proteomes" id="UP000295633"/>
    </source>
</evidence>